<dbReference type="AlphaFoldDB" id="A0A7W6W9X1"/>
<protein>
    <submittedName>
        <fullName evidence="1">Putative NAD(P)/FAD-binding protein YdhS</fullName>
    </submittedName>
</protein>
<organism evidence="1 2">
    <name type="scientific">Roseospira visakhapatnamensis</name>
    <dbReference type="NCBI Taxonomy" id="390880"/>
    <lineage>
        <taxon>Bacteria</taxon>
        <taxon>Pseudomonadati</taxon>
        <taxon>Pseudomonadota</taxon>
        <taxon>Alphaproteobacteria</taxon>
        <taxon>Rhodospirillales</taxon>
        <taxon>Rhodospirillaceae</taxon>
        <taxon>Roseospira</taxon>
    </lineage>
</organism>
<dbReference type="Proteomes" id="UP000554286">
    <property type="component" value="Unassembled WGS sequence"/>
</dbReference>
<evidence type="ECO:0000313" key="2">
    <source>
        <dbReference type="Proteomes" id="UP000554286"/>
    </source>
</evidence>
<gene>
    <name evidence="1" type="ORF">GGD89_002217</name>
</gene>
<name>A0A7W6W9X1_9PROT</name>
<accession>A0A7W6W9X1</accession>
<evidence type="ECO:0000313" key="1">
    <source>
        <dbReference type="EMBL" id="MBB4266585.1"/>
    </source>
</evidence>
<dbReference type="RefSeq" id="WP_184045174.1">
    <property type="nucleotide sequence ID" value="NZ_JACIGK010000015.1"/>
</dbReference>
<dbReference type="EMBL" id="JACIGK010000015">
    <property type="protein sequence ID" value="MBB4266585.1"/>
    <property type="molecule type" value="Genomic_DNA"/>
</dbReference>
<sequence length="180" mass="20060">MFLARAGYLNLWLGPGARVTTDHKAGCFVVESRAFPEITFRADVLLRARVPKASPDEDRSRLTRRLIERGLIRPYRNDGADIGGIEVDPSLRIVTAAGRVLPNAWALGTVCEGATFYTYIVPRPHVNSTALVDAWRSVDALFREARETKDSRPHRISDDAFLPMMTETGACLTEQMSPRC</sequence>
<reference evidence="1 2" key="1">
    <citation type="submission" date="2020-08" db="EMBL/GenBank/DDBJ databases">
        <title>Genome sequencing of Purple Non-Sulfur Bacteria from various extreme environments.</title>
        <authorList>
            <person name="Mayer M."/>
        </authorList>
    </citation>
    <scope>NUCLEOTIDE SEQUENCE [LARGE SCALE GENOMIC DNA]</scope>
    <source>
        <strain evidence="1 2">JA131</strain>
    </source>
</reference>
<proteinExistence type="predicted"/>
<keyword evidence="2" id="KW-1185">Reference proteome</keyword>
<comment type="caution">
    <text evidence="1">The sequence shown here is derived from an EMBL/GenBank/DDBJ whole genome shotgun (WGS) entry which is preliminary data.</text>
</comment>